<comment type="caution">
    <text evidence="2">The sequence shown here is derived from an EMBL/GenBank/DDBJ whole genome shotgun (WGS) entry which is preliminary data.</text>
</comment>
<feature type="domain" description="DUF559" evidence="1">
    <location>
        <begin position="189"/>
        <end position="283"/>
    </location>
</feature>
<evidence type="ECO:0000313" key="3">
    <source>
        <dbReference type="Proteomes" id="UP000321685"/>
    </source>
</evidence>
<dbReference type="RefSeq" id="WP_147114945.1">
    <property type="nucleotide sequence ID" value="NZ_BJVJ01000100.1"/>
</dbReference>
<organism evidence="2 3">
    <name type="scientific">Pseudonocardia sulfidoxydans NBRC 16205</name>
    <dbReference type="NCBI Taxonomy" id="1223511"/>
    <lineage>
        <taxon>Bacteria</taxon>
        <taxon>Bacillati</taxon>
        <taxon>Actinomycetota</taxon>
        <taxon>Actinomycetes</taxon>
        <taxon>Pseudonocardiales</taxon>
        <taxon>Pseudonocardiaceae</taxon>
        <taxon>Pseudonocardia</taxon>
    </lineage>
</organism>
<dbReference type="SUPFAM" id="SSF52980">
    <property type="entry name" value="Restriction endonuclease-like"/>
    <property type="match status" value="1"/>
</dbReference>
<proteinExistence type="predicted"/>
<keyword evidence="3" id="KW-1185">Reference proteome</keyword>
<evidence type="ECO:0000259" key="1">
    <source>
        <dbReference type="Pfam" id="PF04480"/>
    </source>
</evidence>
<name>A0A511DP56_9PSEU</name>
<dbReference type="Gene3D" id="3.40.960.10">
    <property type="entry name" value="VSR Endonuclease"/>
    <property type="match status" value="1"/>
</dbReference>
<dbReference type="OrthoDB" id="5243722at2"/>
<dbReference type="InterPro" id="IPR007569">
    <property type="entry name" value="DUF559"/>
</dbReference>
<protein>
    <recommendedName>
        <fullName evidence="1">DUF559 domain-containing protein</fullName>
    </recommendedName>
</protein>
<dbReference type="AlphaFoldDB" id="A0A511DP56"/>
<sequence length="292" mass="31508">MLDELLRRQAGLVAVRQAQAHGVSPRTLQRRAAEAGWERLHPAVYLAAGHRVTDEVRVRAAWLWAGEEATVCGPAAAYWHGMLPTAPDVVDVTLAKSAGVRSRPGVRVRRRALDHADRVGIHDIWVSAVPLTTLETAVALPDGSAFLDRALQRHVRLPTLRRAHSRNLGMRGSAAAGRLLTAAADGAGSAAERLLVRLLRDAAVEGWVLAHPFGPFVVDVAFPAARVAIEVDGWAWHVDVERFATDRRKGNALVAAGWTLLRFTWHDLTGAADRVLAEIRAALTPTIAVSGA</sequence>
<evidence type="ECO:0000313" key="2">
    <source>
        <dbReference type="EMBL" id="GEL26606.1"/>
    </source>
</evidence>
<gene>
    <name evidence="2" type="ORF">PSU4_55600</name>
</gene>
<dbReference type="InterPro" id="IPR011335">
    <property type="entry name" value="Restrct_endonuc-II-like"/>
</dbReference>
<accession>A0A511DP56</accession>
<dbReference type="Pfam" id="PF04480">
    <property type="entry name" value="DUF559"/>
    <property type="match status" value="1"/>
</dbReference>
<reference evidence="2 3" key="1">
    <citation type="submission" date="2019-07" db="EMBL/GenBank/DDBJ databases">
        <title>Whole genome shotgun sequence of Pseudonocardia sulfidoxydans NBRC 16205.</title>
        <authorList>
            <person name="Hosoyama A."/>
            <person name="Uohara A."/>
            <person name="Ohji S."/>
            <person name="Ichikawa N."/>
        </authorList>
    </citation>
    <scope>NUCLEOTIDE SEQUENCE [LARGE SCALE GENOMIC DNA]</scope>
    <source>
        <strain evidence="2 3">NBRC 16205</strain>
    </source>
</reference>
<dbReference type="Proteomes" id="UP000321685">
    <property type="component" value="Unassembled WGS sequence"/>
</dbReference>
<dbReference type="EMBL" id="BJVJ01000100">
    <property type="protein sequence ID" value="GEL26606.1"/>
    <property type="molecule type" value="Genomic_DNA"/>
</dbReference>